<dbReference type="GO" id="GO:0008234">
    <property type="term" value="F:cysteine-type peptidase activity"/>
    <property type="evidence" value="ECO:0007669"/>
    <property type="project" value="InterPro"/>
</dbReference>
<name>A0A5J5A1T9_9ASTE</name>
<dbReference type="InterPro" id="IPR038765">
    <property type="entry name" value="Papain-like_cys_pep_sf"/>
</dbReference>
<dbReference type="PANTHER" id="PTHR12411">
    <property type="entry name" value="CYSTEINE PROTEASE FAMILY C1-RELATED"/>
    <property type="match status" value="1"/>
</dbReference>
<protein>
    <recommendedName>
        <fullName evidence="2">Peptidase C1A papain C-terminal domain-containing protein</fullName>
    </recommendedName>
</protein>
<organism evidence="3 4">
    <name type="scientific">Nyssa sinensis</name>
    <dbReference type="NCBI Taxonomy" id="561372"/>
    <lineage>
        <taxon>Eukaryota</taxon>
        <taxon>Viridiplantae</taxon>
        <taxon>Streptophyta</taxon>
        <taxon>Embryophyta</taxon>
        <taxon>Tracheophyta</taxon>
        <taxon>Spermatophyta</taxon>
        <taxon>Magnoliopsida</taxon>
        <taxon>eudicotyledons</taxon>
        <taxon>Gunneridae</taxon>
        <taxon>Pentapetalae</taxon>
        <taxon>asterids</taxon>
        <taxon>Cornales</taxon>
        <taxon>Nyssaceae</taxon>
        <taxon>Nyssa</taxon>
    </lineage>
</organism>
<dbReference type="InterPro" id="IPR000668">
    <property type="entry name" value="Peptidase_C1A_C"/>
</dbReference>
<comment type="similarity">
    <text evidence="1">Belongs to the peptidase C1 family.</text>
</comment>
<evidence type="ECO:0000256" key="1">
    <source>
        <dbReference type="ARBA" id="ARBA00008455"/>
    </source>
</evidence>
<dbReference type="OrthoDB" id="10253408at2759"/>
<dbReference type="Gene3D" id="3.90.70.10">
    <property type="entry name" value="Cysteine proteinases"/>
    <property type="match status" value="2"/>
</dbReference>
<feature type="domain" description="Peptidase C1A papain C-terminal" evidence="2">
    <location>
        <begin position="1"/>
        <end position="50"/>
    </location>
</feature>
<reference evidence="3 4" key="1">
    <citation type="submission" date="2019-09" db="EMBL/GenBank/DDBJ databases">
        <title>A chromosome-level genome assembly of the Chinese tupelo Nyssa sinensis.</title>
        <authorList>
            <person name="Yang X."/>
            <person name="Kang M."/>
            <person name="Yang Y."/>
            <person name="Xiong H."/>
            <person name="Wang M."/>
            <person name="Zhang Z."/>
            <person name="Wang Z."/>
            <person name="Wu H."/>
            <person name="Ma T."/>
            <person name="Liu J."/>
            <person name="Xi Z."/>
        </authorList>
    </citation>
    <scope>NUCLEOTIDE SEQUENCE [LARGE SCALE GENOMIC DNA]</scope>
    <source>
        <strain evidence="3">J267</strain>
        <tissue evidence="3">Leaf</tissue>
    </source>
</reference>
<evidence type="ECO:0000313" key="4">
    <source>
        <dbReference type="Proteomes" id="UP000325577"/>
    </source>
</evidence>
<gene>
    <name evidence="3" type="ORF">F0562_010682</name>
</gene>
<evidence type="ECO:0000313" key="3">
    <source>
        <dbReference type="EMBL" id="KAA8524259.1"/>
    </source>
</evidence>
<feature type="domain" description="Peptidase C1A papain C-terminal" evidence="2">
    <location>
        <begin position="52"/>
        <end position="84"/>
    </location>
</feature>
<dbReference type="EMBL" id="CM018047">
    <property type="protein sequence ID" value="KAA8524259.1"/>
    <property type="molecule type" value="Genomic_DNA"/>
</dbReference>
<sequence>MDTSFQYIQQNHGLTTEAKYPYKGVDGTYNTNKEANHAAKISGYEDVPANRPCGTELDHGVIVVGYGTDEGGTKYWLVKNSWGTG</sequence>
<keyword evidence="4" id="KW-1185">Reference proteome</keyword>
<dbReference type="Pfam" id="PF00112">
    <property type="entry name" value="Peptidase_C1"/>
    <property type="match status" value="2"/>
</dbReference>
<proteinExistence type="inferred from homology"/>
<dbReference type="Proteomes" id="UP000325577">
    <property type="component" value="Linkage Group LG4"/>
</dbReference>
<dbReference type="AlphaFoldDB" id="A0A5J5A1T9"/>
<dbReference type="InterPro" id="IPR013128">
    <property type="entry name" value="Peptidase_C1A"/>
</dbReference>
<accession>A0A5J5A1T9</accession>
<dbReference type="SUPFAM" id="SSF54001">
    <property type="entry name" value="Cysteine proteinases"/>
    <property type="match status" value="1"/>
</dbReference>
<evidence type="ECO:0000259" key="2">
    <source>
        <dbReference type="Pfam" id="PF00112"/>
    </source>
</evidence>
<dbReference type="GO" id="GO:0006508">
    <property type="term" value="P:proteolysis"/>
    <property type="evidence" value="ECO:0007669"/>
    <property type="project" value="InterPro"/>
</dbReference>